<dbReference type="GeneID" id="81432959"/>
<dbReference type="OrthoDB" id="4329376at2759"/>
<dbReference type="RefSeq" id="XP_056560511.1">
    <property type="nucleotide sequence ID" value="XM_056693782.1"/>
</dbReference>
<gene>
    <name evidence="1" type="ORF">N7496_000851</name>
</gene>
<name>A0A9W9VUZ0_9EURO</name>
<evidence type="ECO:0000313" key="1">
    <source>
        <dbReference type="EMBL" id="KAJ5389783.1"/>
    </source>
</evidence>
<proteinExistence type="predicted"/>
<accession>A0A9W9VUZ0</accession>
<sequence length="138" mass="15659">MAGKFRSMSPSTTVRIKCDPTTYIYAGLEDVVRAAIPLGKNQVDLAVVPDGIDRVNRCFTSLSALRLLSSDPLFAIEGNVSYAKTAFRALKDMHRRYCDERDATLLCGDEPLADWYAKEIDRFNQLIIHYQKQINREI</sequence>
<protein>
    <submittedName>
        <fullName evidence="1">Uncharacterized protein</fullName>
    </submittedName>
</protein>
<comment type="caution">
    <text evidence="1">The sequence shown here is derived from an EMBL/GenBank/DDBJ whole genome shotgun (WGS) entry which is preliminary data.</text>
</comment>
<dbReference type="EMBL" id="JAPZBS010000001">
    <property type="protein sequence ID" value="KAJ5389783.1"/>
    <property type="molecule type" value="Genomic_DNA"/>
</dbReference>
<reference evidence="1" key="2">
    <citation type="journal article" date="2023" name="IMA Fungus">
        <title>Comparative genomic study of the Penicillium genus elucidates a diverse pangenome and 15 lateral gene transfer events.</title>
        <authorList>
            <person name="Petersen C."/>
            <person name="Sorensen T."/>
            <person name="Nielsen M.R."/>
            <person name="Sondergaard T.E."/>
            <person name="Sorensen J.L."/>
            <person name="Fitzpatrick D.A."/>
            <person name="Frisvad J.C."/>
            <person name="Nielsen K.L."/>
        </authorList>
    </citation>
    <scope>NUCLEOTIDE SEQUENCE</scope>
    <source>
        <strain evidence="1">IBT 29864</strain>
    </source>
</reference>
<evidence type="ECO:0000313" key="2">
    <source>
        <dbReference type="Proteomes" id="UP001147782"/>
    </source>
</evidence>
<dbReference type="AlphaFoldDB" id="A0A9W9VUZ0"/>
<keyword evidence="2" id="KW-1185">Reference proteome</keyword>
<reference evidence="1" key="1">
    <citation type="submission" date="2022-11" db="EMBL/GenBank/DDBJ databases">
        <authorList>
            <person name="Petersen C."/>
        </authorList>
    </citation>
    <scope>NUCLEOTIDE SEQUENCE</scope>
    <source>
        <strain evidence="1">IBT 29864</strain>
    </source>
</reference>
<organism evidence="1 2">
    <name type="scientific">Penicillium cataractarum</name>
    <dbReference type="NCBI Taxonomy" id="2100454"/>
    <lineage>
        <taxon>Eukaryota</taxon>
        <taxon>Fungi</taxon>
        <taxon>Dikarya</taxon>
        <taxon>Ascomycota</taxon>
        <taxon>Pezizomycotina</taxon>
        <taxon>Eurotiomycetes</taxon>
        <taxon>Eurotiomycetidae</taxon>
        <taxon>Eurotiales</taxon>
        <taxon>Aspergillaceae</taxon>
        <taxon>Penicillium</taxon>
    </lineage>
</organism>
<dbReference type="Proteomes" id="UP001147782">
    <property type="component" value="Unassembled WGS sequence"/>
</dbReference>